<dbReference type="InParanoid" id="A0A0C3IEI6"/>
<dbReference type="Proteomes" id="UP000054217">
    <property type="component" value="Unassembled WGS sequence"/>
</dbReference>
<keyword evidence="2" id="KW-1185">Reference proteome</keyword>
<organism evidence="1 2">
    <name type="scientific">Pisolithus tinctorius Marx 270</name>
    <dbReference type="NCBI Taxonomy" id="870435"/>
    <lineage>
        <taxon>Eukaryota</taxon>
        <taxon>Fungi</taxon>
        <taxon>Dikarya</taxon>
        <taxon>Basidiomycota</taxon>
        <taxon>Agaricomycotina</taxon>
        <taxon>Agaricomycetes</taxon>
        <taxon>Agaricomycetidae</taxon>
        <taxon>Boletales</taxon>
        <taxon>Sclerodermatineae</taxon>
        <taxon>Pisolithaceae</taxon>
        <taxon>Pisolithus</taxon>
    </lineage>
</organism>
<dbReference type="EMBL" id="KN832068">
    <property type="protein sequence ID" value="KIN95437.1"/>
    <property type="molecule type" value="Genomic_DNA"/>
</dbReference>
<reference evidence="2" key="2">
    <citation type="submission" date="2015-01" db="EMBL/GenBank/DDBJ databases">
        <title>Evolutionary Origins and Diversification of the Mycorrhizal Mutualists.</title>
        <authorList>
            <consortium name="DOE Joint Genome Institute"/>
            <consortium name="Mycorrhizal Genomics Consortium"/>
            <person name="Kohler A."/>
            <person name="Kuo A."/>
            <person name="Nagy L.G."/>
            <person name="Floudas D."/>
            <person name="Copeland A."/>
            <person name="Barry K.W."/>
            <person name="Cichocki N."/>
            <person name="Veneault-Fourrey C."/>
            <person name="LaButti K."/>
            <person name="Lindquist E.A."/>
            <person name="Lipzen A."/>
            <person name="Lundell T."/>
            <person name="Morin E."/>
            <person name="Murat C."/>
            <person name="Riley R."/>
            <person name="Ohm R."/>
            <person name="Sun H."/>
            <person name="Tunlid A."/>
            <person name="Henrissat B."/>
            <person name="Grigoriev I.V."/>
            <person name="Hibbett D.S."/>
            <person name="Martin F."/>
        </authorList>
    </citation>
    <scope>NUCLEOTIDE SEQUENCE [LARGE SCALE GENOMIC DNA]</scope>
    <source>
        <strain evidence="2">Marx 270</strain>
    </source>
</reference>
<protein>
    <submittedName>
        <fullName evidence="1">Uncharacterized protein</fullName>
    </submittedName>
</protein>
<proteinExistence type="predicted"/>
<evidence type="ECO:0000313" key="2">
    <source>
        <dbReference type="Proteomes" id="UP000054217"/>
    </source>
</evidence>
<name>A0A0C3IEI6_PISTI</name>
<gene>
    <name evidence="1" type="ORF">M404DRAFT_1007479</name>
</gene>
<accession>A0A0C3IEI6</accession>
<sequence length="72" mass="7358">MEASGGGIRYLVSEHPAVTYSRPQVGVEGGLCTTPPPRITIKEFKNAVGAFQPTSSAGGSTNLACSSDNAAF</sequence>
<reference evidence="1 2" key="1">
    <citation type="submission" date="2014-04" db="EMBL/GenBank/DDBJ databases">
        <authorList>
            <consortium name="DOE Joint Genome Institute"/>
            <person name="Kuo A."/>
            <person name="Kohler A."/>
            <person name="Costa M.D."/>
            <person name="Nagy L.G."/>
            <person name="Floudas D."/>
            <person name="Copeland A."/>
            <person name="Barry K.W."/>
            <person name="Cichocki N."/>
            <person name="Veneault-Fourrey C."/>
            <person name="LaButti K."/>
            <person name="Lindquist E.A."/>
            <person name="Lipzen A."/>
            <person name="Lundell T."/>
            <person name="Morin E."/>
            <person name="Murat C."/>
            <person name="Sun H."/>
            <person name="Tunlid A."/>
            <person name="Henrissat B."/>
            <person name="Grigoriev I.V."/>
            <person name="Hibbett D.S."/>
            <person name="Martin F."/>
            <person name="Nordberg H.P."/>
            <person name="Cantor M.N."/>
            <person name="Hua S.X."/>
        </authorList>
    </citation>
    <scope>NUCLEOTIDE SEQUENCE [LARGE SCALE GENOMIC DNA]</scope>
    <source>
        <strain evidence="1 2">Marx 270</strain>
    </source>
</reference>
<dbReference type="AlphaFoldDB" id="A0A0C3IEI6"/>
<dbReference type="HOGENOM" id="CLU_2723198_0_0_1"/>
<evidence type="ECO:0000313" key="1">
    <source>
        <dbReference type="EMBL" id="KIN95437.1"/>
    </source>
</evidence>